<gene>
    <name evidence="1" type="ORF">FGK64_22010</name>
</gene>
<evidence type="ECO:0000313" key="2">
    <source>
        <dbReference type="Proteomes" id="UP001191082"/>
    </source>
</evidence>
<dbReference type="RefSeq" id="WP_138866013.1">
    <property type="nucleotide sequence ID" value="NZ_VCPC01000010.1"/>
</dbReference>
<dbReference type="EMBL" id="VCPC01000010">
    <property type="protein sequence ID" value="TMV07329.1"/>
    <property type="molecule type" value="Genomic_DNA"/>
</dbReference>
<sequence>MTARIDWNTVDLAGMTRAGLTIGQIAEEFGASYDAVRAALNRRGIARVVEGQQTPRQRIQTMRPREAVAFLLDIVDTLAGAAPLPAHPSDAWGLSKSESRVARALMDAAGATVSVERLHSACYVNAIPGDGLPKR</sequence>
<protein>
    <recommendedName>
        <fullName evidence="3">GcrA cell cycle regulator</fullName>
    </recommendedName>
</protein>
<comment type="caution">
    <text evidence="1">The sequence shown here is derived from an EMBL/GenBank/DDBJ whole genome shotgun (WGS) entry which is preliminary data.</text>
</comment>
<accession>A0ABY2WX11</accession>
<feature type="non-terminal residue" evidence="1">
    <location>
        <position position="135"/>
    </location>
</feature>
<proteinExistence type="predicted"/>
<organism evidence="1 2">
    <name type="scientific">Arenibacterium halophilum</name>
    <dbReference type="NCBI Taxonomy" id="2583821"/>
    <lineage>
        <taxon>Bacteria</taxon>
        <taxon>Pseudomonadati</taxon>
        <taxon>Pseudomonadota</taxon>
        <taxon>Alphaproteobacteria</taxon>
        <taxon>Rhodobacterales</taxon>
        <taxon>Paracoccaceae</taxon>
        <taxon>Arenibacterium</taxon>
    </lineage>
</organism>
<name>A0ABY2WX11_9RHOB</name>
<reference evidence="1 2" key="1">
    <citation type="submission" date="2019-05" db="EMBL/GenBank/DDBJ databases">
        <title>Marivita sp. nov. isolated from sea sediment.</title>
        <authorList>
            <person name="Kim W."/>
        </authorList>
    </citation>
    <scope>NUCLEOTIDE SEQUENCE [LARGE SCALE GENOMIC DNA]</scope>
    <source>
        <strain evidence="1 2">CAU 1492</strain>
    </source>
</reference>
<evidence type="ECO:0000313" key="1">
    <source>
        <dbReference type="EMBL" id="TMV07329.1"/>
    </source>
</evidence>
<evidence type="ECO:0008006" key="3">
    <source>
        <dbReference type="Google" id="ProtNLM"/>
    </source>
</evidence>
<dbReference type="Proteomes" id="UP001191082">
    <property type="component" value="Unassembled WGS sequence"/>
</dbReference>
<keyword evidence="2" id="KW-1185">Reference proteome</keyword>
<dbReference type="Gene3D" id="1.10.10.60">
    <property type="entry name" value="Homeodomain-like"/>
    <property type="match status" value="1"/>
</dbReference>